<evidence type="ECO:0000256" key="1">
    <source>
        <dbReference type="SAM" id="MobiDB-lite"/>
    </source>
</evidence>
<dbReference type="Proteomes" id="UP000789405">
    <property type="component" value="Unassembled WGS sequence"/>
</dbReference>
<dbReference type="OrthoDB" id="2362273at2759"/>
<reference evidence="2" key="1">
    <citation type="submission" date="2021-06" db="EMBL/GenBank/DDBJ databases">
        <authorList>
            <person name="Kallberg Y."/>
            <person name="Tangrot J."/>
            <person name="Rosling A."/>
        </authorList>
    </citation>
    <scope>NUCLEOTIDE SEQUENCE</scope>
    <source>
        <strain evidence="2">MA453B</strain>
    </source>
</reference>
<sequence length="174" mass="20035">MEENGEMKFHIETLNTMRAKYKGNTRPKRSNSLYCSYQKVYKLDQKRQKRQKRSNSLPTNFGNGHKNFSESGFNKCSSLYYGCYNDINDQVLRASHMINPINPDYLSFNDNVDISLCVDNLSITSHVENSIARGGNALEQLALNQEFSMNDMYNTIELNTSALQLFYQNGVFII</sequence>
<gene>
    <name evidence="2" type="ORF">DERYTH_LOCUS13079</name>
</gene>
<comment type="caution">
    <text evidence="2">The sequence shown here is derived from an EMBL/GenBank/DDBJ whole genome shotgun (WGS) entry which is preliminary data.</text>
</comment>
<proteinExistence type="predicted"/>
<dbReference type="EMBL" id="CAJVPY010008930">
    <property type="protein sequence ID" value="CAG8702554.1"/>
    <property type="molecule type" value="Genomic_DNA"/>
</dbReference>
<evidence type="ECO:0000313" key="2">
    <source>
        <dbReference type="EMBL" id="CAG8702554.1"/>
    </source>
</evidence>
<dbReference type="AlphaFoldDB" id="A0A9N9N5L4"/>
<keyword evidence="3" id="KW-1185">Reference proteome</keyword>
<accession>A0A9N9N5L4</accession>
<name>A0A9N9N5L4_9GLOM</name>
<organism evidence="2 3">
    <name type="scientific">Dentiscutata erythropus</name>
    <dbReference type="NCBI Taxonomy" id="1348616"/>
    <lineage>
        <taxon>Eukaryota</taxon>
        <taxon>Fungi</taxon>
        <taxon>Fungi incertae sedis</taxon>
        <taxon>Mucoromycota</taxon>
        <taxon>Glomeromycotina</taxon>
        <taxon>Glomeromycetes</taxon>
        <taxon>Diversisporales</taxon>
        <taxon>Gigasporaceae</taxon>
        <taxon>Dentiscutata</taxon>
    </lineage>
</organism>
<protein>
    <submittedName>
        <fullName evidence="2">8312_t:CDS:1</fullName>
    </submittedName>
</protein>
<evidence type="ECO:0000313" key="3">
    <source>
        <dbReference type="Proteomes" id="UP000789405"/>
    </source>
</evidence>
<feature type="region of interest" description="Disordered" evidence="1">
    <location>
        <begin position="43"/>
        <end position="62"/>
    </location>
</feature>